<dbReference type="Gene3D" id="3.20.20.70">
    <property type="entry name" value="Aldolase class I"/>
    <property type="match status" value="1"/>
</dbReference>
<dbReference type="EMBL" id="VSSQ01112148">
    <property type="protein sequence ID" value="MPN49153.1"/>
    <property type="molecule type" value="Genomic_DNA"/>
</dbReference>
<dbReference type="SUPFAM" id="SSF51569">
    <property type="entry name" value="Aldolase"/>
    <property type="match status" value="1"/>
</dbReference>
<organism evidence="2">
    <name type="scientific">bioreactor metagenome</name>
    <dbReference type="NCBI Taxonomy" id="1076179"/>
    <lineage>
        <taxon>unclassified sequences</taxon>
        <taxon>metagenomes</taxon>
        <taxon>ecological metagenomes</taxon>
    </lineage>
</organism>
<protein>
    <submittedName>
        <fullName evidence="2">4-hydroxy-tetrahydrodipicolinate synthase</fullName>
        <ecNumber evidence="2">4.3.3.7</ecNumber>
    </submittedName>
</protein>
<name>A0A645IPI2_9ZZZZ</name>
<dbReference type="InterPro" id="IPR013785">
    <property type="entry name" value="Aldolase_TIM"/>
</dbReference>
<dbReference type="Pfam" id="PF00701">
    <property type="entry name" value="DHDPS"/>
    <property type="match status" value="1"/>
</dbReference>
<dbReference type="GO" id="GO:0008840">
    <property type="term" value="F:4-hydroxy-tetrahydrodipicolinate synthase activity"/>
    <property type="evidence" value="ECO:0007669"/>
    <property type="project" value="UniProtKB-EC"/>
</dbReference>
<evidence type="ECO:0000256" key="1">
    <source>
        <dbReference type="ARBA" id="ARBA00023239"/>
    </source>
</evidence>
<dbReference type="AlphaFoldDB" id="A0A645IPI2"/>
<dbReference type="InterPro" id="IPR002220">
    <property type="entry name" value="DapA-like"/>
</dbReference>
<reference evidence="2" key="1">
    <citation type="submission" date="2019-08" db="EMBL/GenBank/DDBJ databases">
        <authorList>
            <person name="Kucharzyk K."/>
            <person name="Murdoch R.W."/>
            <person name="Higgins S."/>
            <person name="Loffler F."/>
        </authorList>
    </citation>
    <scope>NUCLEOTIDE SEQUENCE</scope>
</reference>
<keyword evidence="1 2" id="KW-0456">Lyase</keyword>
<comment type="caution">
    <text evidence="2">The sequence shown here is derived from an EMBL/GenBank/DDBJ whole genome shotgun (WGS) entry which is preliminary data.</text>
</comment>
<proteinExistence type="predicted"/>
<dbReference type="GO" id="GO:0005829">
    <property type="term" value="C:cytosol"/>
    <property type="evidence" value="ECO:0007669"/>
    <property type="project" value="TreeGrafter"/>
</dbReference>
<dbReference type="PANTHER" id="PTHR12128">
    <property type="entry name" value="DIHYDRODIPICOLINATE SYNTHASE"/>
    <property type="match status" value="1"/>
</dbReference>
<accession>A0A645IPI2</accession>
<dbReference type="EC" id="4.3.3.7" evidence="2"/>
<sequence length="154" mass="17580">MNICSETQQKIAEKCKNVIGTKEASGDLEQIMDVIRHSPERFTVMCGDDALAVPAILMGAKGIISVLSNYAPKMFSDCIRFAEERNINEALRLHYELFDFMQVNFIESNPVPVKAIMKELNLIPNNLVRQPLLPIKEVNLNFIRNLLENRKLEF</sequence>
<evidence type="ECO:0000313" key="2">
    <source>
        <dbReference type="EMBL" id="MPN49153.1"/>
    </source>
</evidence>
<dbReference type="PANTHER" id="PTHR12128:SF66">
    <property type="entry name" value="4-HYDROXY-2-OXOGLUTARATE ALDOLASE, MITOCHONDRIAL"/>
    <property type="match status" value="1"/>
</dbReference>
<gene>
    <name evidence="2" type="primary">dapA_78</name>
    <name evidence="2" type="ORF">SDC9_196767</name>
</gene>